<dbReference type="PANTHER" id="PTHR44858">
    <property type="entry name" value="TETRATRICOPEPTIDE REPEAT PROTEIN 6"/>
    <property type="match status" value="1"/>
</dbReference>
<dbReference type="SUPFAM" id="SSF81901">
    <property type="entry name" value="HCP-like"/>
    <property type="match status" value="1"/>
</dbReference>
<feature type="chain" id="PRO_5024985995" evidence="4">
    <location>
        <begin position="20"/>
        <end position="316"/>
    </location>
</feature>
<comment type="caution">
    <text evidence="5">The sequence shown here is derived from an EMBL/GenBank/DDBJ whole genome shotgun (WGS) entry which is preliminary data.</text>
</comment>
<sequence>MKPLLLLIFALLFSWQVFGQCSDLKPMFGDKCVKSASVRRADARFIKAEIKLTGSADSAARKYVLMGWQEFFRQDPKTAMKRFNQAWLLNPKSPDVYFAFGHLTRYAFDKNAAEAVKYYRLGRERDQNRQAEPKSLARLLPVLERRNDPDAVIDVSTQLVQGFPEYGKGLGYKQRAYYYIQAQQFDRSIDDSNKALQLDPTNPSIYLNRGYAWSWKRDHQKALADFNKAIALDPGFARAFSNRAILYADSLKQPVQGLADIDKALTLEPKTLEFYRIKTDILFKLNRKQEACTFLRNAIAKGQKGLEPMLKARCGR</sequence>
<feature type="signal peptide" evidence="4">
    <location>
        <begin position="1"/>
        <end position="19"/>
    </location>
</feature>
<organism evidence="5 6">
    <name type="scientific">Adhaeribacter soli</name>
    <dbReference type="NCBI Taxonomy" id="2607655"/>
    <lineage>
        <taxon>Bacteria</taxon>
        <taxon>Pseudomonadati</taxon>
        <taxon>Bacteroidota</taxon>
        <taxon>Cytophagia</taxon>
        <taxon>Cytophagales</taxon>
        <taxon>Hymenobacteraceae</taxon>
        <taxon>Adhaeribacter</taxon>
    </lineage>
</organism>
<dbReference type="InterPro" id="IPR050498">
    <property type="entry name" value="Ycf3"/>
</dbReference>
<dbReference type="PROSITE" id="PS50005">
    <property type="entry name" value="TPR"/>
    <property type="match status" value="2"/>
</dbReference>
<evidence type="ECO:0000256" key="3">
    <source>
        <dbReference type="PROSITE-ProRule" id="PRU00339"/>
    </source>
</evidence>
<dbReference type="PANTHER" id="PTHR44858:SF1">
    <property type="entry name" value="UDP-N-ACETYLGLUCOSAMINE--PEPTIDE N-ACETYLGLUCOSAMINYLTRANSFERASE SPINDLY-RELATED"/>
    <property type="match status" value="1"/>
</dbReference>
<dbReference type="InterPro" id="IPR011990">
    <property type="entry name" value="TPR-like_helical_dom_sf"/>
</dbReference>
<dbReference type="Gene3D" id="1.25.40.10">
    <property type="entry name" value="Tetratricopeptide repeat domain"/>
    <property type="match status" value="2"/>
</dbReference>
<evidence type="ECO:0000313" key="5">
    <source>
        <dbReference type="EMBL" id="KAA9340795.1"/>
    </source>
</evidence>
<dbReference type="Pfam" id="PF13181">
    <property type="entry name" value="TPR_8"/>
    <property type="match status" value="1"/>
</dbReference>
<dbReference type="RefSeq" id="WP_150902722.1">
    <property type="nucleotide sequence ID" value="NZ_VTWT01000002.1"/>
</dbReference>
<dbReference type="InterPro" id="IPR019734">
    <property type="entry name" value="TPR_rpt"/>
</dbReference>
<gene>
    <name evidence="5" type="ORF">F0P94_05040</name>
</gene>
<keyword evidence="2 3" id="KW-0802">TPR repeat</keyword>
<protein>
    <submittedName>
        <fullName evidence="5">Tetratricopeptide repeat protein</fullName>
    </submittedName>
</protein>
<proteinExistence type="predicted"/>
<evidence type="ECO:0000313" key="6">
    <source>
        <dbReference type="Proteomes" id="UP000326570"/>
    </source>
</evidence>
<evidence type="ECO:0000256" key="1">
    <source>
        <dbReference type="ARBA" id="ARBA00022737"/>
    </source>
</evidence>
<keyword evidence="4" id="KW-0732">Signal</keyword>
<dbReference type="Pfam" id="PF00515">
    <property type="entry name" value="TPR_1"/>
    <property type="match status" value="1"/>
</dbReference>
<dbReference type="Proteomes" id="UP000326570">
    <property type="component" value="Unassembled WGS sequence"/>
</dbReference>
<dbReference type="SMART" id="SM00028">
    <property type="entry name" value="TPR"/>
    <property type="match status" value="4"/>
</dbReference>
<keyword evidence="1" id="KW-0677">Repeat</keyword>
<evidence type="ECO:0000256" key="4">
    <source>
        <dbReference type="SAM" id="SignalP"/>
    </source>
</evidence>
<feature type="repeat" description="TPR" evidence="3">
    <location>
        <begin position="203"/>
        <end position="236"/>
    </location>
</feature>
<name>A0A5N1J3X5_9BACT</name>
<evidence type="ECO:0000256" key="2">
    <source>
        <dbReference type="ARBA" id="ARBA00022803"/>
    </source>
</evidence>
<keyword evidence="6" id="KW-1185">Reference proteome</keyword>
<dbReference type="EMBL" id="VTWT01000002">
    <property type="protein sequence ID" value="KAA9340795.1"/>
    <property type="molecule type" value="Genomic_DNA"/>
</dbReference>
<dbReference type="AlphaFoldDB" id="A0A5N1J3X5"/>
<feature type="repeat" description="TPR" evidence="3">
    <location>
        <begin position="169"/>
        <end position="202"/>
    </location>
</feature>
<reference evidence="5 6" key="1">
    <citation type="submission" date="2019-09" db="EMBL/GenBank/DDBJ databases">
        <title>Genome sequence of Adhaeribacter sp. M2.</title>
        <authorList>
            <person name="Srinivasan S."/>
        </authorList>
    </citation>
    <scope>NUCLEOTIDE SEQUENCE [LARGE SCALE GENOMIC DNA]</scope>
    <source>
        <strain evidence="5 6">M2</strain>
    </source>
</reference>
<accession>A0A5N1J3X5</accession>